<dbReference type="Gene3D" id="1.10.510.40">
    <property type="match status" value="1"/>
</dbReference>
<evidence type="ECO:0000313" key="4">
    <source>
        <dbReference type="Proteomes" id="UP000054549"/>
    </source>
</evidence>
<name>A0A0C2WPT9_AMAMK</name>
<proteinExistence type="predicted"/>
<dbReference type="GO" id="GO:0019290">
    <property type="term" value="P:siderophore biosynthetic process"/>
    <property type="evidence" value="ECO:0007669"/>
    <property type="project" value="InterPro"/>
</dbReference>
<reference evidence="3 4" key="1">
    <citation type="submission" date="2014-04" db="EMBL/GenBank/DDBJ databases">
        <title>Evolutionary Origins and Diversification of the Mycorrhizal Mutualists.</title>
        <authorList>
            <consortium name="DOE Joint Genome Institute"/>
            <consortium name="Mycorrhizal Genomics Consortium"/>
            <person name="Kohler A."/>
            <person name="Kuo A."/>
            <person name="Nagy L.G."/>
            <person name="Floudas D."/>
            <person name="Copeland A."/>
            <person name="Barry K.W."/>
            <person name="Cichocki N."/>
            <person name="Veneault-Fourrey C."/>
            <person name="LaButti K."/>
            <person name="Lindquist E.A."/>
            <person name="Lipzen A."/>
            <person name="Lundell T."/>
            <person name="Morin E."/>
            <person name="Murat C."/>
            <person name="Riley R."/>
            <person name="Ohm R."/>
            <person name="Sun H."/>
            <person name="Tunlid A."/>
            <person name="Henrissat B."/>
            <person name="Grigoriev I.V."/>
            <person name="Hibbett D.S."/>
            <person name="Martin F."/>
        </authorList>
    </citation>
    <scope>NUCLEOTIDE SEQUENCE [LARGE SCALE GENOMIC DNA]</scope>
    <source>
        <strain evidence="3 4">Koide BX008</strain>
    </source>
</reference>
<dbReference type="InParanoid" id="A0A0C2WPT9"/>
<dbReference type="OrthoDB" id="2117718at2759"/>
<dbReference type="STRING" id="946122.A0A0C2WPT9"/>
<dbReference type="GO" id="GO:0016881">
    <property type="term" value="F:acid-amino acid ligase activity"/>
    <property type="evidence" value="ECO:0007669"/>
    <property type="project" value="UniProtKB-ARBA"/>
</dbReference>
<dbReference type="Pfam" id="PF06276">
    <property type="entry name" value="FhuF"/>
    <property type="match status" value="1"/>
</dbReference>
<dbReference type="HOGENOM" id="CLU_010625_1_0_1"/>
<protein>
    <recommendedName>
        <fullName evidence="5">Aerobactin siderophore biosynthesis IucA/IucC N-terminal domain-containing protein</fullName>
    </recommendedName>
</protein>
<dbReference type="Pfam" id="PF04183">
    <property type="entry name" value="IucA_IucC"/>
    <property type="match status" value="1"/>
</dbReference>
<keyword evidence="4" id="KW-1185">Reference proteome</keyword>
<feature type="domain" description="Aerobactin siderophore biosynthesis IucA/IucC N-terminal" evidence="1">
    <location>
        <begin position="209"/>
        <end position="430"/>
    </location>
</feature>
<dbReference type="PANTHER" id="PTHR34384">
    <property type="entry name" value="L-2,3-DIAMINOPROPANOATE--CITRATE LIGASE"/>
    <property type="match status" value="1"/>
</dbReference>
<evidence type="ECO:0000259" key="1">
    <source>
        <dbReference type="Pfam" id="PF04183"/>
    </source>
</evidence>
<dbReference type="PANTHER" id="PTHR34384:SF5">
    <property type="entry name" value="L-2,3-DIAMINOPROPANOATE--CITRATE LIGASE"/>
    <property type="match status" value="1"/>
</dbReference>
<accession>A0A0C2WPT9</accession>
<evidence type="ECO:0000259" key="2">
    <source>
        <dbReference type="Pfam" id="PF06276"/>
    </source>
</evidence>
<dbReference type="InterPro" id="IPR007310">
    <property type="entry name" value="Aerobactin_biosyn_IucA/IucC_N"/>
</dbReference>
<dbReference type="InterPro" id="IPR022770">
    <property type="entry name" value="IucA/IucC-like_C"/>
</dbReference>
<dbReference type="EMBL" id="KN818330">
    <property type="protein sequence ID" value="KIL58736.1"/>
    <property type="molecule type" value="Genomic_DNA"/>
</dbReference>
<organism evidence="3 4">
    <name type="scientific">Amanita muscaria (strain Koide BX008)</name>
    <dbReference type="NCBI Taxonomy" id="946122"/>
    <lineage>
        <taxon>Eukaryota</taxon>
        <taxon>Fungi</taxon>
        <taxon>Dikarya</taxon>
        <taxon>Basidiomycota</taxon>
        <taxon>Agaricomycotina</taxon>
        <taxon>Agaricomycetes</taxon>
        <taxon>Agaricomycetidae</taxon>
        <taxon>Agaricales</taxon>
        <taxon>Pluteineae</taxon>
        <taxon>Amanitaceae</taxon>
        <taxon>Amanita</taxon>
    </lineage>
</organism>
<feature type="domain" description="Aerobactin siderophore biosynthesis IucA/IucC-like C-terminal" evidence="2">
    <location>
        <begin position="458"/>
        <end position="612"/>
    </location>
</feature>
<evidence type="ECO:0000313" key="3">
    <source>
        <dbReference type="EMBL" id="KIL58736.1"/>
    </source>
</evidence>
<dbReference type="AlphaFoldDB" id="A0A0C2WPT9"/>
<gene>
    <name evidence="3" type="ORF">M378DRAFT_86059</name>
</gene>
<dbReference type="InterPro" id="IPR037455">
    <property type="entry name" value="LucA/IucC-like"/>
</dbReference>
<evidence type="ECO:0008006" key="5">
    <source>
        <dbReference type="Google" id="ProtNLM"/>
    </source>
</evidence>
<dbReference type="Proteomes" id="UP000054549">
    <property type="component" value="Unassembled WGS sequence"/>
</dbReference>
<sequence>MYPSAARLAHLSPPQRAAFSVSSRLITCLVAESLLRAVYFPLSDVTAVGFAIVLLDDPTSNAVPTSLLPSGLFAVIPLQHVPILSDASSFSTAKPISLLDPLDMVPLIFIVSEDQMHAQLVLNEFNNECQHVKLAAAISRTLENCGWFKQTAFEPCWDPVHLWNIYAHYANLESPSTNEIANEIASSLRWQTYSFQNPAKAPQFMSPNIEWEQSIIEGHPTHPMHKTRSFLPPLPDYVPENCDLYQSNLRFAVVPKVQLKVTNDFEYFMKPVVDLASRLAGEWPAIAEDRMIVPVHRLQVEHILNKFPDVEILSEKYMVPIVAQQSIRSVLVPNAFVDRSLKLAVGLKLTSTVRTISPEAAYLGPRFSSQVVPYLQLDPNIVTVVRELASVVHAHLDGEIAKHCAAIVREDHESTYNQRGERLIVCTALVESGHAGEGGDLPAVIRIFKLDTEEKRLDWLDKFVRIFLMAFLPSVLYNGVAFECHPQNCLARFDQRTKEIRGFVVRDYGGLRVHPETLRATTGVIFDCLPGHSIVAPSLDDVYKRMYHTVIHNHLQQLIRVLGLHYSGQGWRIVRKHLMDIVPKGHGLYKMWLSPDSSMVESKCFLRMRMVGMSRFHLHSPVPNLIHYCGSCDSQNLQNPAMGMNEGAEARSNQPAA</sequence>